<reference evidence="3 4" key="1">
    <citation type="journal article" date="2024" name="J Genomics">
        <title>Draft genome sequencing and assembly of Favolaschia claudopus CIRM-BRFM 2984 isolated from oak limbs.</title>
        <authorList>
            <person name="Navarro D."/>
            <person name="Drula E."/>
            <person name="Chaduli D."/>
            <person name="Cazenave R."/>
            <person name="Ahrendt S."/>
            <person name="Wang J."/>
            <person name="Lipzen A."/>
            <person name="Daum C."/>
            <person name="Barry K."/>
            <person name="Grigoriev I.V."/>
            <person name="Favel A."/>
            <person name="Rosso M.N."/>
            <person name="Martin F."/>
        </authorList>
    </citation>
    <scope>NUCLEOTIDE SEQUENCE [LARGE SCALE GENOMIC DNA]</scope>
    <source>
        <strain evidence="3 4">CIRM-BRFM 2984</strain>
    </source>
</reference>
<feature type="region of interest" description="Disordered" evidence="1">
    <location>
        <begin position="283"/>
        <end position="317"/>
    </location>
</feature>
<keyword evidence="2" id="KW-0812">Transmembrane</keyword>
<feature type="region of interest" description="Disordered" evidence="1">
    <location>
        <begin position="201"/>
        <end position="225"/>
    </location>
</feature>
<evidence type="ECO:0000313" key="4">
    <source>
        <dbReference type="Proteomes" id="UP001362999"/>
    </source>
</evidence>
<gene>
    <name evidence="3" type="ORF">R3P38DRAFT_2830413</name>
</gene>
<keyword evidence="4" id="KW-1185">Reference proteome</keyword>
<dbReference type="AlphaFoldDB" id="A0AAW0E7X1"/>
<proteinExistence type="predicted"/>
<accession>A0AAW0E7X1</accession>
<comment type="caution">
    <text evidence="3">The sequence shown here is derived from an EMBL/GenBank/DDBJ whole genome shotgun (WGS) entry which is preliminary data.</text>
</comment>
<feature type="transmembrane region" description="Helical" evidence="2">
    <location>
        <begin position="150"/>
        <end position="175"/>
    </location>
</feature>
<evidence type="ECO:0000256" key="1">
    <source>
        <dbReference type="SAM" id="MobiDB-lite"/>
    </source>
</evidence>
<dbReference type="EMBL" id="JAWWNJ010000002">
    <property type="protein sequence ID" value="KAK7061602.1"/>
    <property type="molecule type" value="Genomic_DNA"/>
</dbReference>
<sequence>MGLLDGGDGGAAPTPGPGLPGLPGLPSLSLPPILPSLSLPMHVFIPTGPRDPGSSSSAPPSSSSALPSSSLPESSSAPASESVSPSPSSASPPPTSPPPASPSSTGEVVTTEPNGVVKTLINTVFETAPATNTDVASPPAKQQSFLQNKALSGTVFALSGLVAVVLIVIVVTWVFRRRRRNRLLDDAVSFDPSLLATADQYDGSEKGHGHSANPSLGSLANPHSGYGSSAYHEPAQYGGAPYGGAAQYQQQAYYAYYSSYVPPMTDAPAPGLAGTAAAAAPAVARSTSRGQHNIPRVPVPPSKALPEEFGRGSVEDSEFWSKTLKCSAKEQHKN</sequence>
<feature type="compositionally biased region" description="Basic and acidic residues" evidence="1">
    <location>
        <begin position="305"/>
        <end position="314"/>
    </location>
</feature>
<protein>
    <submittedName>
        <fullName evidence="3">Uncharacterized protein</fullName>
    </submittedName>
</protein>
<feature type="region of interest" description="Disordered" evidence="1">
    <location>
        <begin position="1"/>
        <end position="110"/>
    </location>
</feature>
<feature type="compositionally biased region" description="Gly residues" evidence="1">
    <location>
        <begin position="1"/>
        <end position="10"/>
    </location>
</feature>
<name>A0AAW0E7X1_9AGAR</name>
<evidence type="ECO:0000313" key="3">
    <source>
        <dbReference type="EMBL" id="KAK7061602.1"/>
    </source>
</evidence>
<organism evidence="3 4">
    <name type="scientific">Favolaschia claudopus</name>
    <dbReference type="NCBI Taxonomy" id="2862362"/>
    <lineage>
        <taxon>Eukaryota</taxon>
        <taxon>Fungi</taxon>
        <taxon>Dikarya</taxon>
        <taxon>Basidiomycota</taxon>
        <taxon>Agaricomycotina</taxon>
        <taxon>Agaricomycetes</taxon>
        <taxon>Agaricomycetidae</taxon>
        <taxon>Agaricales</taxon>
        <taxon>Marasmiineae</taxon>
        <taxon>Mycenaceae</taxon>
        <taxon>Favolaschia</taxon>
    </lineage>
</organism>
<keyword evidence="2" id="KW-0472">Membrane</keyword>
<feature type="compositionally biased region" description="Pro residues" evidence="1">
    <location>
        <begin position="90"/>
        <end position="101"/>
    </location>
</feature>
<keyword evidence="2" id="KW-1133">Transmembrane helix</keyword>
<feature type="compositionally biased region" description="Low complexity" evidence="1">
    <location>
        <begin position="22"/>
        <end position="40"/>
    </location>
</feature>
<dbReference type="Proteomes" id="UP001362999">
    <property type="component" value="Unassembled WGS sequence"/>
</dbReference>
<evidence type="ECO:0000256" key="2">
    <source>
        <dbReference type="SAM" id="Phobius"/>
    </source>
</evidence>
<feature type="compositionally biased region" description="Low complexity" evidence="1">
    <location>
        <begin position="54"/>
        <end position="89"/>
    </location>
</feature>